<feature type="transmembrane region" description="Helical" evidence="5">
    <location>
        <begin position="261"/>
        <end position="281"/>
    </location>
</feature>
<evidence type="ECO:0000256" key="2">
    <source>
        <dbReference type="ARBA" id="ARBA00022692"/>
    </source>
</evidence>
<feature type="transmembrane region" description="Helical" evidence="5">
    <location>
        <begin position="218"/>
        <end position="241"/>
    </location>
</feature>
<accession>A0A4Z0NN28</accession>
<comment type="caution">
    <text evidence="7">The sequence shown here is derived from an EMBL/GenBank/DDBJ whole genome shotgun (WGS) entry which is preliminary data.</text>
</comment>
<proteinExistence type="predicted"/>
<dbReference type="EMBL" id="SRLB01000012">
    <property type="protein sequence ID" value="TGD98027.1"/>
    <property type="molecule type" value="Genomic_DNA"/>
</dbReference>
<keyword evidence="3 5" id="KW-1133">Transmembrane helix</keyword>
<dbReference type="Proteomes" id="UP000297535">
    <property type="component" value="Unassembled WGS sequence"/>
</dbReference>
<dbReference type="PANTHER" id="PTHR37422">
    <property type="entry name" value="TEICHURONIC ACID BIOSYNTHESIS PROTEIN TUAE"/>
    <property type="match status" value="1"/>
</dbReference>
<evidence type="ECO:0000256" key="5">
    <source>
        <dbReference type="SAM" id="Phobius"/>
    </source>
</evidence>
<feature type="transmembrane region" description="Helical" evidence="5">
    <location>
        <begin position="161"/>
        <end position="181"/>
    </location>
</feature>
<dbReference type="InterPro" id="IPR051533">
    <property type="entry name" value="WaaL-like"/>
</dbReference>
<keyword evidence="7" id="KW-0436">Ligase</keyword>
<dbReference type="AlphaFoldDB" id="A0A4Z0NN28"/>
<feature type="transmembrane region" description="Helical" evidence="5">
    <location>
        <begin position="417"/>
        <end position="436"/>
    </location>
</feature>
<dbReference type="GO" id="GO:0016020">
    <property type="term" value="C:membrane"/>
    <property type="evidence" value="ECO:0007669"/>
    <property type="project" value="UniProtKB-SubCell"/>
</dbReference>
<dbReference type="PANTHER" id="PTHR37422:SF13">
    <property type="entry name" value="LIPOPOLYSACCHARIDE BIOSYNTHESIS PROTEIN PA4999-RELATED"/>
    <property type="match status" value="1"/>
</dbReference>
<feature type="domain" description="O-antigen ligase-related" evidence="6">
    <location>
        <begin position="298"/>
        <end position="434"/>
    </location>
</feature>
<feature type="transmembrane region" description="Helical" evidence="5">
    <location>
        <begin position="293"/>
        <end position="323"/>
    </location>
</feature>
<dbReference type="OrthoDB" id="5862403at2"/>
<organism evidence="7 8">
    <name type="scientific">Methylobacterium nonmethylotrophicum</name>
    <dbReference type="NCBI Taxonomy" id="1141884"/>
    <lineage>
        <taxon>Bacteria</taxon>
        <taxon>Pseudomonadati</taxon>
        <taxon>Pseudomonadota</taxon>
        <taxon>Alphaproteobacteria</taxon>
        <taxon>Hyphomicrobiales</taxon>
        <taxon>Methylobacteriaceae</taxon>
        <taxon>Methylobacterium</taxon>
    </lineage>
</organism>
<feature type="transmembrane region" description="Helical" evidence="5">
    <location>
        <begin position="134"/>
        <end position="154"/>
    </location>
</feature>
<feature type="transmembrane region" description="Helical" evidence="5">
    <location>
        <begin position="187"/>
        <end position="206"/>
    </location>
</feature>
<sequence length="511" mass="55807">MSGFGRPELSSTAGPGRHLTHEEAGTALRLAAQGLSLLRRSLRHGGRLSRALAARAHRAGFPPGPGCRAGRHRPGCPSGPGQEPVTPMLIAASALLILLAWFVGPRRFVEGVILTRSACDPLFTLTKINGLDDMGVGAAVNLAVLVVVGACVVTRPRMSPAPALALWLPLLLVCLVSSRLVAPDPGAAIRLMMLLATHAAFCLLAFTFVRDLADLRHFLLLIVAGSVVPTLYAGLQLAMGWAVFGDDGIRVQSSFTHPNIYAFYLMTVLAVVLTLLAGDGFCLTPRLRRALTLYGPVLLALIVLTKTRSAWAGTGLILLVYGLRFDRRVLLAFLGLPLVLLAMPDITERLADLQQGNTTDAYERMNSYAFRMLLWQGAMTWFWERPLFGWGLSSFPHYVAQFFPLPLENDSIESHSVYVQLLFETGLIGLLAYLWLYARAVAAVWGLIARGASWAWMPLAMTAGYLSMAYSDNMLYYLVPTWYMWFVLGGACAVLRRHRAARLRRPAPLAV</sequence>
<evidence type="ECO:0000313" key="7">
    <source>
        <dbReference type="EMBL" id="TGD98027.1"/>
    </source>
</evidence>
<keyword evidence="4 5" id="KW-0472">Membrane</keyword>
<dbReference type="GO" id="GO:0016874">
    <property type="term" value="F:ligase activity"/>
    <property type="evidence" value="ECO:0007669"/>
    <property type="project" value="UniProtKB-KW"/>
</dbReference>
<keyword evidence="8" id="KW-1185">Reference proteome</keyword>
<feature type="transmembrane region" description="Helical" evidence="5">
    <location>
        <begin position="448"/>
        <end position="468"/>
    </location>
</feature>
<comment type="subcellular location">
    <subcellularLocation>
        <location evidence="1">Membrane</location>
        <topology evidence="1">Multi-pass membrane protein</topology>
    </subcellularLocation>
</comment>
<evidence type="ECO:0000313" key="8">
    <source>
        <dbReference type="Proteomes" id="UP000297535"/>
    </source>
</evidence>
<keyword evidence="2 5" id="KW-0812">Transmembrane</keyword>
<evidence type="ECO:0000256" key="4">
    <source>
        <dbReference type="ARBA" id="ARBA00023136"/>
    </source>
</evidence>
<feature type="transmembrane region" description="Helical" evidence="5">
    <location>
        <begin position="329"/>
        <end position="347"/>
    </location>
</feature>
<evidence type="ECO:0000259" key="6">
    <source>
        <dbReference type="Pfam" id="PF04932"/>
    </source>
</evidence>
<protein>
    <submittedName>
        <fullName evidence="7">O-antigen ligase domain-containing protein</fullName>
    </submittedName>
</protein>
<reference evidence="7 8" key="1">
    <citation type="submission" date="2019-04" db="EMBL/GenBank/DDBJ databases">
        <authorList>
            <person name="Feng G."/>
            <person name="Zhu H."/>
        </authorList>
    </citation>
    <scope>NUCLEOTIDE SEQUENCE [LARGE SCALE GENOMIC DNA]</scope>
    <source>
        <strain evidence="7 8">6HR-1</strain>
    </source>
</reference>
<evidence type="ECO:0000256" key="3">
    <source>
        <dbReference type="ARBA" id="ARBA00022989"/>
    </source>
</evidence>
<dbReference type="InterPro" id="IPR007016">
    <property type="entry name" value="O-antigen_ligase-rel_domated"/>
</dbReference>
<name>A0A4Z0NN28_9HYPH</name>
<gene>
    <name evidence="7" type="ORF">EU555_17925</name>
</gene>
<dbReference type="Pfam" id="PF04932">
    <property type="entry name" value="Wzy_C"/>
    <property type="match status" value="1"/>
</dbReference>
<feature type="transmembrane region" description="Helical" evidence="5">
    <location>
        <begin position="474"/>
        <end position="495"/>
    </location>
</feature>
<evidence type="ECO:0000256" key="1">
    <source>
        <dbReference type="ARBA" id="ARBA00004141"/>
    </source>
</evidence>